<evidence type="ECO:0000313" key="2">
    <source>
        <dbReference type="EMBL" id="GBE85173.1"/>
    </source>
</evidence>
<keyword evidence="3" id="KW-1185">Reference proteome</keyword>
<dbReference type="EMBL" id="BFAD01000007">
    <property type="protein sequence ID" value="GBE85173.1"/>
    <property type="molecule type" value="Genomic_DNA"/>
</dbReference>
<dbReference type="InterPro" id="IPR003673">
    <property type="entry name" value="CoA-Trfase_fam_III"/>
</dbReference>
<dbReference type="InterPro" id="IPR023606">
    <property type="entry name" value="CoA-Trfase_III_dom_1_sf"/>
</dbReference>
<dbReference type="RefSeq" id="XP_027616086.1">
    <property type="nucleotide sequence ID" value="XM_027760285.1"/>
</dbReference>
<dbReference type="InParanoid" id="A0A401GSK3"/>
<dbReference type="PANTHER" id="PTHR48228:SF4">
    <property type="entry name" value="BLR3030 PROTEIN"/>
    <property type="match status" value="1"/>
</dbReference>
<dbReference type="OrthoDB" id="2308815at2759"/>
<comment type="caution">
    <text evidence="2">The sequence shown here is derived from an EMBL/GenBank/DDBJ whole genome shotgun (WGS) entry which is preliminary data.</text>
</comment>
<evidence type="ECO:0000256" key="1">
    <source>
        <dbReference type="ARBA" id="ARBA00008383"/>
    </source>
</evidence>
<accession>A0A401GSK3</accession>
<dbReference type="PANTHER" id="PTHR48228">
    <property type="entry name" value="SUCCINYL-COA--D-CITRAMALATE COA-TRANSFERASE"/>
    <property type="match status" value="1"/>
</dbReference>
<name>A0A401GSK3_9APHY</name>
<organism evidence="2 3">
    <name type="scientific">Sparassis crispa</name>
    <dbReference type="NCBI Taxonomy" id="139825"/>
    <lineage>
        <taxon>Eukaryota</taxon>
        <taxon>Fungi</taxon>
        <taxon>Dikarya</taxon>
        <taxon>Basidiomycota</taxon>
        <taxon>Agaricomycotina</taxon>
        <taxon>Agaricomycetes</taxon>
        <taxon>Polyporales</taxon>
        <taxon>Sparassidaceae</taxon>
        <taxon>Sparassis</taxon>
    </lineage>
</organism>
<reference evidence="2 3" key="1">
    <citation type="journal article" date="2018" name="Sci. Rep.">
        <title>Genome sequence of the cauliflower mushroom Sparassis crispa (Hanabiratake) and its association with beneficial usage.</title>
        <authorList>
            <person name="Kiyama R."/>
            <person name="Furutani Y."/>
            <person name="Kawaguchi K."/>
            <person name="Nakanishi T."/>
        </authorList>
    </citation>
    <scope>NUCLEOTIDE SEQUENCE [LARGE SCALE GENOMIC DNA]</scope>
</reference>
<dbReference type="Proteomes" id="UP000287166">
    <property type="component" value="Unassembled WGS sequence"/>
</dbReference>
<dbReference type="GO" id="GO:0016740">
    <property type="term" value="F:transferase activity"/>
    <property type="evidence" value="ECO:0007669"/>
    <property type="project" value="UniProtKB-KW"/>
</dbReference>
<dbReference type="STRING" id="139825.A0A401GSK3"/>
<dbReference type="AlphaFoldDB" id="A0A401GSK3"/>
<sequence length="487" mass="52760">MTNPVEAVRYLWESASLPSQALSRLVLSEDPDPSVNSSFKLGSAALASQVHSVKSAIALSEQTVAVDARHAVLEFRSEAWYIVNGRLPSGSLFDDLAGLYKTKDNSYVRLHTNFPHHRQGILDILRCEPTKEAVANALLQWNAVDFETEASSRKMVATAVRSFAEWDEHPQGRALANTLPVQLIKVADAPRRKIAGTHGHPLDGIRVLELTRVLAGPVCGRTLAGHGADVLWITSPSLTALPLLDIETSRGKRTTQLDLASLEDRQTLAGLVKEADIYLQAYRPGSLHDKGFGVDNVMTGHPGVVYASLNAYGWEGPWKDRRGFESLVQTATGFNLGEAEAHASYAGEDSAHVIPRAFPMQALDHAAGYLLAFGINAALCKTITEGGSWEVRVSLAAVGQWIRSLGRLDPMVAFGVGRPFPPHTLPQDPEITVLATAVIQLASDKPAIEHHDMTAIRHAAILSKTPVMEGQAPMGLNVHEPVWLPRA</sequence>
<dbReference type="InterPro" id="IPR050509">
    <property type="entry name" value="CoA-transferase_III"/>
</dbReference>
<dbReference type="SUPFAM" id="SSF89796">
    <property type="entry name" value="CoA-transferase family III (CaiB/BaiF)"/>
    <property type="match status" value="2"/>
</dbReference>
<dbReference type="Pfam" id="PF02515">
    <property type="entry name" value="CoA_transf_3"/>
    <property type="match status" value="1"/>
</dbReference>
<proteinExistence type="inferred from homology"/>
<dbReference type="Gene3D" id="3.40.50.10540">
    <property type="entry name" value="Crotonobetainyl-coa:carnitine coa-transferase, domain 1"/>
    <property type="match status" value="1"/>
</dbReference>
<evidence type="ECO:0000313" key="3">
    <source>
        <dbReference type="Proteomes" id="UP000287166"/>
    </source>
</evidence>
<keyword evidence="2" id="KW-0808">Transferase</keyword>
<gene>
    <name evidence="2" type="ORF">SCP_0703590</name>
</gene>
<dbReference type="GeneID" id="38782090"/>
<comment type="similarity">
    <text evidence="1">Belongs to the CoA-transferase III family.</text>
</comment>
<protein>
    <submittedName>
        <fullName evidence="2">CoA-transferase family III</fullName>
    </submittedName>
</protein>